<evidence type="ECO:0000313" key="12">
    <source>
        <dbReference type="Proteomes" id="UP000604083"/>
    </source>
</evidence>
<reference evidence="11" key="1">
    <citation type="submission" date="2021-01" db="EMBL/GenBank/DDBJ databases">
        <title>Modified the classification status of verrucomicrobia.</title>
        <authorList>
            <person name="Feng X."/>
        </authorList>
    </citation>
    <scope>NUCLEOTIDE SEQUENCE</scope>
    <source>
        <strain evidence="11">KCTC 12986</strain>
    </source>
</reference>
<dbReference type="GO" id="GO:0005576">
    <property type="term" value="C:extracellular region"/>
    <property type="evidence" value="ECO:0007669"/>
    <property type="project" value="TreeGrafter"/>
</dbReference>
<dbReference type="InterPro" id="IPR005490">
    <property type="entry name" value="LD_TPept_cat_dom"/>
</dbReference>
<comment type="caution">
    <text evidence="11">The sequence shown here is derived from an EMBL/GenBank/DDBJ whole genome shotgun (WGS) entry which is preliminary data.</text>
</comment>
<keyword evidence="6 9" id="KW-0133">Cell shape</keyword>
<dbReference type="SUPFAM" id="SSF141523">
    <property type="entry name" value="L,D-transpeptidase catalytic domain-like"/>
    <property type="match status" value="1"/>
</dbReference>
<dbReference type="GO" id="GO:0016757">
    <property type="term" value="F:glycosyltransferase activity"/>
    <property type="evidence" value="ECO:0007669"/>
    <property type="project" value="UniProtKB-KW"/>
</dbReference>
<evidence type="ECO:0000256" key="8">
    <source>
        <dbReference type="ARBA" id="ARBA00023316"/>
    </source>
</evidence>
<keyword evidence="3" id="KW-0328">Glycosyltransferase</keyword>
<evidence type="ECO:0000256" key="1">
    <source>
        <dbReference type="ARBA" id="ARBA00004752"/>
    </source>
</evidence>
<accession>A0A934RTN6</accession>
<evidence type="ECO:0000256" key="6">
    <source>
        <dbReference type="ARBA" id="ARBA00022960"/>
    </source>
</evidence>
<dbReference type="AlphaFoldDB" id="A0A934RTN6"/>
<proteinExistence type="inferred from homology"/>
<dbReference type="InterPro" id="IPR038063">
    <property type="entry name" value="Transpep_catalytic_dom"/>
</dbReference>
<dbReference type="CDD" id="cd16913">
    <property type="entry name" value="YkuD_like"/>
    <property type="match status" value="1"/>
</dbReference>
<keyword evidence="5" id="KW-0378">Hydrolase</keyword>
<evidence type="ECO:0000256" key="3">
    <source>
        <dbReference type="ARBA" id="ARBA00022676"/>
    </source>
</evidence>
<sequence length="177" mass="19668">MIVSVRDQSMLLVKDGKASKLYPISTSKFGIGSQPGSNRTPLGRLEIAQKIGENARPGTVFKGRRPTGEVLRPNTPGRDPIVTRIMWLRGTESGNANTFRRLIYIHGTPEEKNIGRPASYGCIRMTSDDVVDLYNRVGVGADVKIIRGSLDRTPEGRAYYAKYGRPAHTRYLSLKYN</sequence>
<dbReference type="PANTHER" id="PTHR30582:SF24">
    <property type="entry name" value="L,D-TRANSPEPTIDASE ERFK_SRFK-RELATED"/>
    <property type="match status" value="1"/>
</dbReference>
<evidence type="ECO:0000313" key="11">
    <source>
        <dbReference type="EMBL" id="MBK1834306.1"/>
    </source>
</evidence>
<dbReference type="PROSITE" id="PS52029">
    <property type="entry name" value="LD_TPASE"/>
    <property type="match status" value="1"/>
</dbReference>
<dbReference type="Gene3D" id="2.40.440.10">
    <property type="entry name" value="L,D-transpeptidase catalytic domain-like"/>
    <property type="match status" value="1"/>
</dbReference>
<feature type="active site" description="Nucleophile" evidence="9">
    <location>
        <position position="122"/>
    </location>
</feature>
<dbReference type="GO" id="GO:0071555">
    <property type="term" value="P:cell wall organization"/>
    <property type="evidence" value="ECO:0007669"/>
    <property type="project" value="UniProtKB-UniRule"/>
</dbReference>
<comment type="pathway">
    <text evidence="1 9">Cell wall biogenesis; peptidoglycan biosynthesis.</text>
</comment>
<evidence type="ECO:0000256" key="2">
    <source>
        <dbReference type="ARBA" id="ARBA00005992"/>
    </source>
</evidence>
<evidence type="ECO:0000259" key="10">
    <source>
        <dbReference type="PROSITE" id="PS52029"/>
    </source>
</evidence>
<dbReference type="GO" id="GO:0071972">
    <property type="term" value="F:peptidoglycan L,D-transpeptidase activity"/>
    <property type="evidence" value="ECO:0007669"/>
    <property type="project" value="TreeGrafter"/>
</dbReference>
<keyword evidence="7 9" id="KW-0573">Peptidoglycan synthesis</keyword>
<name>A0A934RTN6_9BACT</name>
<dbReference type="EMBL" id="JAENIO010000021">
    <property type="protein sequence ID" value="MBK1834306.1"/>
    <property type="molecule type" value="Genomic_DNA"/>
</dbReference>
<dbReference type="GO" id="GO:0008360">
    <property type="term" value="P:regulation of cell shape"/>
    <property type="evidence" value="ECO:0007669"/>
    <property type="project" value="UniProtKB-UniRule"/>
</dbReference>
<gene>
    <name evidence="11" type="ORF">JIN78_09570</name>
</gene>
<organism evidence="11 12">
    <name type="scientific">Roseibacillus ishigakijimensis</name>
    <dbReference type="NCBI Taxonomy" id="454146"/>
    <lineage>
        <taxon>Bacteria</taxon>
        <taxon>Pseudomonadati</taxon>
        <taxon>Verrucomicrobiota</taxon>
        <taxon>Verrucomicrobiia</taxon>
        <taxon>Verrucomicrobiales</taxon>
        <taxon>Verrucomicrobiaceae</taxon>
        <taxon>Roseibacillus</taxon>
    </lineage>
</organism>
<dbReference type="PANTHER" id="PTHR30582">
    <property type="entry name" value="L,D-TRANSPEPTIDASE"/>
    <property type="match status" value="1"/>
</dbReference>
<evidence type="ECO:0000256" key="5">
    <source>
        <dbReference type="ARBA" id="ARBA00022801"/>
    </source>
</evidence>
<dbReference type="InterPro" id="IPR050979">
    <property type="entry name" value="LD-transpeptidase"/>
</dbReference>
<protein>
    <submittedName>
        <fullName evidence="11">L,D-transpeptidase</fullName>
    </submittedName>
</protein>
<dbReference type="Proteomes" id="UP000604083">
    <property type="component" value="Unassembled WGS sequence"/>
</dbReference>
<feature type="active site" description="Proton donor/acceptor" evidence="9">
    <location>
        <position position="106"/>
    </location>
</feature>
<keyword evidence="8 9" id="KW-0961">Cell wall biogenesis/degradation</keyword>
<comment type="similarity">
    <text evidence="2">Belongs to the YkuD family.</text>
</comment>
<evidence type="ECO:0000256" key="4">
    <source>
        <dbReference type="ARBA" id="ARBA00022679"/>
    </source>
</evidence>
<dbReference type="Pfam" id="PF03734">
    <property type="entry name" value="YkuD"/>
    <property type="match status" value="1"/>
</dbReference>
<keyword evidence="12" id="KW-1185">Reference proteome</keyword>
<feature type="domain" description="L,D-TPase catalytic" evidence="10">
    <location>
        <begin position="1"/>
        <end position="146"/>
    </location>
</feature>
<dbReference type="GO" id="GO:0018104">
    <property type="term" value="P:peptidoglycan-protein cross-linking"/>
    <property type="evidence" value="ECO:0007669"/>
    <property type="project" value="TreeGrafter"/>
</dbReference>
<evidence type="ECO:0000256" key="9">
    <source>
        <dbReference type="PROSITE-ProRule" id="PRU01373"/>
    </source>
</evidence>
<keyword evidence="4" id="KW-0808">Transferase</keyword>
<evidence type="ECO:0000256" key="7">
    <source>
        <dbReference type="ARBA" id="ARBA00022984"/>
    </source>
</evidence>